<organism evidence="2 3">
    <name type="scientific">Leclercia pneumoniae</name>
    <dbReference type="NCBI Taxonomy" id="2815358"/>
    <lineage>
        <taxon>Bacteria</taxon>
        <taxon>Pseudomonadati</taxon>
        <taxon>Pseudomonadota</taxon>
        <taxon>Gammaproteobacteria</taxon>
        <taxon>Enterobacterales</taxon>
        <taxon>Enterobacteriaceae</taxon>
        <taxon>Leclercia</taxon>
    </lineage>
</organism>
<name>A0ABX8JS93_9ENTR</name>
<evidence type="ECO:0000313" key="2">
    <source>
        <dbReference type="EMBL" id="QWW77883.1"/>
    </source>
</evidence>
<dbReference type="NCBIfam" id="NF002793">
    <property type="entry name" value="PRK02922.1"/>
    <property type="match status" value="1"/>
</dbReference>
<accession>A0ABX8JS93</accession>
<evidence type="ECO:0000313" key="3">
    <source>
        <dbReference type="Proteomes" id="UP000683497"/>
    </source>
</evidence>
<dbReference type="Gene3D" id="1.20.970.20">
    <property type="entry name" value="Glycogen synthesis protein GlgS"/>
    <property type="match status" value="1"/>
</dbReference>
<dbReference type="InterPro" id="IPR036295">
    <property type="entry name" value="GlgS_sf"/>
</dbReference>
<dbReference type="SUPFAM" id="SSF109747">
    <property type="entry name" value="Glycogen synthesis protein GlgS"/>
    <property type="match status" value="1"/>
</dbReference>
<dbReference type="Pfam" id="PF08971">
    <property type="entry name" value="GlgS"/>
    <property type="match status" value="1"/>
</dbReference>
<protein>
    <recommendedName>
        <fullName evidence="1">Surface composition regulator</fullName>
    </recommendedName>
</protein>
<gene>
    <name evidence="1 2" type="primary">glgS</name>
    <name evidence="2" type="ORF">KQ929_11365</name>
</gene>
<sequence>MNEQNPYSVTNFDFLARSFARMQAMGRPVDIGAVTGNMNDEQKVWFRERYQRYLEQATRAKEKALS</sequence>
<comment type="function">
    <text evidence="1">Major determinant of cell surface composition. Negatively regulates motility, adhesion and synthesis of biofilm exopolysaccharides.</text>
</comment>
<dbReference type="RefSeq" id="WP_207293611.1">
    <property type="nucleotide sequence ID" value="NZ_CP071383.1"/>
</dbReference>
<reference evidence="2 3" key="1">
    <citation type="submission" date="2021-06" db="EMBL/GenBank/DDBJ databases">
        <title>Leclercia pneumoniae sp. nov.</title>
        <authorList>
            <person name="Hoenemann M."/>
            <person name="Viehweger A."/>
            <person name="Dietze N."/>
        </authorList>
    </citation>
    <scope>NUCLEOTIDE SEQUENCE [LARGE SCALE GENOMIC DNA]</scope>
    <source>
        <strain evidence="3">49125</strain>
    </source>
</reference>
<dbReference type="InterPro" id="IPR015065">
    <property type="entry name" value="GlgS"/>
</dbReference>
<dbReference type="EMBL" id="CP076838">
    <property type="protein sequence ID" value="QWW77883.1"/>
    <property type="molecule type" value="Genomic_DNA"/>
</dbReference>
<dbReference type="Proteomes" id="UP000683497">
    <property type="component" value="Chromosome"/>
</dbReference>
<comment type="similarity">
    <text evidence="1">Belongs to the GlgS family.</text>
</comment>
<keyword evidence="3" id="KW-1185">Reference proteome</keyword>
<dbReference type="HAMAP" id="MF_00525">
    <property type="entry name" value="GlgS"/>
    <property type="match status" value="1"/>
</dbReference>
<evidence type="ECO:0000256" key="1">
    <source>
        <dbReference type="HAMAP-Rule" id="MF_00525"/>
    </source>
</evidence>
<proteinExistence type="inferred from homology"/>